<dbReference type="RefSeq" id="WP_026822795.1">
    <property type="nucleotide sequence ID" value="NZ_CP038613.1"/>
</dbReference>
<accession>D2U1G7</accession>
<evidence type="ECO:0000313" key="1">
    <source>
        <dbReference type="EMBL" id="CBA74593.1"/>
    </source>
</evidence>
<evidence type="ECO:0000313" key="4">
    <source>
        <dbReference type="Proteomes" id="UP001177592"/>
    </source>
</evidence>
<dbReference type="EMBL" id="CP123504">
    <property type="protein sequence ID" value="WGM00874.1"/>
    <property type="molecule type" value="Genomic_DNA"/>
</dbReference>
<reference evidence="2" key="2">
    <citation type="submission" date="2023-04" db="EMBL/GenBank/DDBJ databases">
        <title>Genome dynamics across the evolutionary transition to endosymbiosis.</title>
        <authorList>
            <person name="Siozios S."/>
            <person name="Nadal-Jimenez P."/>
            <person name="Azagi T."/>
            <person name="Sprong H."/>
            <person name="Frost C.L."/>
            <person name="Parratt S.R."/>
            <person name="Taylor G."/>
            <person name="Brettell L."/>
            <person name="Lew K.C."/>
            <person name="Croft L."/>
            <person name="King K.C."/>
            <person name="Brockhurst M.A."/>
            <person name="Hypsa V."/>
            <person name="Novakova E."/>
            <person name="Darby A.C."/>
            <person name="Hurst G.D.D."/>
        </authorList>
    </citation>
    <scope>NUCLEOTIDE SEQUENCE</scope>
    <source>
        <strain evidence="3">ANv_CAN</strain>
        <strain evidence="2">APv</strain>
    </source>
</reference>
<dbReference type="AlphaFoldDB" id="D2U1G7"/>
<dbReference type="Proteomes" id="UP001177592">
    <property type="component" value="Chromosome"/>
</dbReference>
<dbReference type="GeneID" id="96878232"/>
<gene>
    <name evidence="1" type="ORF">ARN_23920</name>
    <name evidence="2" type="ORF">QE210_13605</name>
    <name evidence="3" type="ORF">QE258_15215</name>
</gene>
<proteinExistence type="predicted"/>
<evidence type="ECO:0000313" key="2">
    <source>
        <dbReference type="EMBL" id="WGM00874.1"/>
    </source>
</evidence>
<organism evidence="1">
    <name type="scientific">Arsenophonus nasoniae</name>
    <name type="common">son-killer infecting Nasonia vitripennis</name>
    <dbReference type="NCBI Taxonomy" id="638"/>
    <lineage>
        <taxon>Bacteria</taxon>
        <taxon>Pseudomonadati</taxon>
        <taxon>Pseudomonadota</taxon>
        <taxon>Gammaproteobacteria</taxon>
        <taxon>Enterobacterales</taxon>
        <taxon>Morganellaceae</taxon>
        <taxon>Arsenophonus</taxon>
    </lineage>
</organism>
<sequence length="60" mass="7115">MEWNSTSDSFIVYAYFIGKIGVHHFYIIDLGYDKAHTLIENNRQIPKWVAIAKQFRLQNI</sequence>
<dbReference type="EMBL" id="CP123523">
    <property type="protein sequence ID" value="WGM04920.1"/>
    <property type="molecule type" value="Genomic_DNA"/>
</dbReference>
<dbReference type="EMBL" id="FN545240">
    <property type="protein sequence ID" value="CBA74593.1"/>
    <property type="molecule type" value="Genomic_DNA"/>
</dbReference>
<protein>
    <submittedName>
        <fullName evidence="1">Uncharacterized protein</fullName>
    </submittedName>
</protein>
<evidence type="ECO:0000313" key="3">
    <source>
        <dbReference type="EMBL" id="WGM04920.1"/>
    </source>
</evidence>
<keyword evidence="4" id="KW-1185">Reference proteome</keyword>
<dbReference type="Proteomes" id="UP001177595">
    <property type="component" value="Chromosome"/>
</dbReference>
<name>D2U1G7_9GAMM</name>
<reference evidence="1" key="1">
    <citation type="journal article" date="2010" name="Insect Mol. Biol.">
        <title>The draft genome sequence of Arsenophonus nasoniae, son-killer bacterium of Nasonia vitripennis, reveals genes associated with virulence and symbiosis.</title>
        <authorList>
            <person name="Wilkes T."/>
            <person name="Darby A.C."/>
            <person name="Choi J."/>
            <person name="Colborne J.K."/>
            <person name="Werren J.H."/>
            <person name="Hurst G.D.D."/>
        </authorList>
    </citation>
    <scope>NUCLEOTIDE SEQUENCE</scope>
</reference>